<evidence type="ECO:0000313" key="3">
    <source>
        <dbReference type="Proteomes" id="UP001569428"/>
    </source>
</evidence>
<sequence length="44" mass="4972">MSVQGFTVLKLNMFSAGGVWRVLIILQAILKRFGFNADAYQYFG</sequence>
<accession>A0ABV4P3Y5</accession>
<dbReference type="EMBL" id="JBGMEK010000067">
    <property type="protein sequence ID" value="MFA0813044.1"/>
    <property type="molecule type" value="Genomic_DNA"/>
</dbReference>
<proteinExistence type="predicted"/>
<evidence type="ECO:0000256" key="1">
    <source>
        <dbReference type="SAM" id="Phobius"/>
    </source>
</evidence>
<comment type="caution">
    <text evidence="2">The sequence shown here is derived from an EMBL/GenBank/DDBJ whole genome shotgun (WGS) entry which is preliminary data.</text>
</comment>
<feature type="transmembrane region" description="Helical" evidence="1">
    <location>
        <begin position="12"/>
        <end position="30"/>
    </location>
</feature>
<name>A0ABV4P3Y5_9GAMM</name>
<keyword evidence="1" id="KW-0472">Membrane</keyword>
<reference evidence="2 3" key="1">
    <citation type="submission" date="2024-08" db="EMBL/GenBank/DDBJ databases">
        <authorList>
            <person name="Ishaq N."/>
        </authorList>
    </citation>
    <scope>NUCLEOTIDE SEQUENCE [LARGE SCALE GENOMIC DNA]</scope>
    <source>
        <strain evidence="2 3">DSM 18651</strain>
    </source>
</reference>
<organism evidence="2 3">
    <name type="scientific">Microbulbifer epialgicus</name>
    <dbReference type="NCBI Taxonomy" id="393907"/>
    <lineage>
        <taxon>Bacteria</taxon>
        <taxon>Pseudomonadati</taxon>
        <taxon>Pseudomonadota</taxon>
        <taxon>Gammaproteobacteria</taxon>
        <taxon>Cellvibrionales</taxon>
        <taxon>Microbulbiferaceae</taxon>
        <taxon>Microbulbifer</taxon>
    </lineage>
</organism>
<keyword evidence="1" id="KW-0812">Transmembrane</keyword>
<gene>
    <name evidence="2" type="ORF">ACCI49_19240</name>
</gene>
<protein>
    <submittedName>
        <fullName evidence="2">Uncharacterized protein</fullName>
    </submittedName>
</protein>
<keyword evidence="1" id="KW-1133">Transmembrane helix</keyword>
<dbReference type="RefSeq" id="WP_371840789.1">
    <property type="nucleotide sequence ID" value="NZ_JBGMEK010000067.1"/>
</dbReference>
<dbReference type="Proteomes" id="UP001569428">
    <property type="component" value="Unassembled WGS sequence"/>
</dbReference>
<evidence type="ECO:0000313" key="2">
    <source>
        <dbReference type="EMBL" id="MFA0813044.1"/>
    </source>
</evidence>
<keyword evidence="3" id="KW-1185">Reference proteome</keyword>